<dbReference type="Gene3D" id="1.20.5.170">
    <property type="match status" value="1"/>
</dbReference>
<evidence type="ECO:0000313" key="5">
    <source>
        <dbReference type="Proteomes" id="UP000053611"/>
    </source>
</evidence>
<reference evidence="4 5" key="1">
    <citation type="submission" date="2015-03" db="EMBL/GenBank/DDBJ databases">
        <title>Genomics and transcriptomics of the oil-accumulating basidiomycete yeast T. oleaginosus allow insights into substrate utilization and the diverse evolutionary trajectories of mating systems in fungi.</title>
        <authorList>
            <consortium name="DOE Joint Genome Institute"/>
            <person name="Kourist R."/>
            <person name="Kracht O."/>
            <person name="Bracharz F."/>
            <person name="Lipzen A."/>
            <person name="Nolan M."/>
            <person name="Ohm R."/>
            <person name="Grigoriev I."/>
            <person name="Sun S."/>
            <person name="Heitman J."/>
            <person name="Bruck T."/>
            <person name="Nowrousian M."/>
        </authorList>
    </citation>
    <scope>NUCLEOTIDE SEQUENCE [LARGE SCALE GENOMIC DNA]</scope>
    <source>
        <strain evidence="4 5">IBC0246</strain>
    </source>
</reference>
<evidence type="ECO:0000256" key="2">
    <source>
        <dbReference type="SAM" id="MobiDB-lite"/>
    </source>
</evidence>
<feature type="region of interest" description="Disordered" evidence="2">
    <location>
        <begin position="57"/>
        <end position="123"/>
    </location>
</feature>
<dbReference type="Proteomes" id="UP000053611">
    <property type="component" value="Unassembled WGS sequence"/>
</dbReference>
<dbReference type="PROSITE" id="PS50217">
    <property type="entry name" value="BZIP"/>
    <property type="match status" value="1"/>
</dbReference>
<feature type="compositionally biased region" description="Low complexity" evidence="2">
    <location>
        <begin position="187"/>
        <end position="198"/>
    </location>
</feature>
<dbReference type="InterPro" id="IPR004827">
    <property type="entry name" value="bZIP"/>
</dbReference>
<dbReference type="RefSeq" id="XP_018281585.1">
    <property type="nucleotide sequence ID" value="XM_018425151.1"/>
</dbReference>
<dbReference type="EMBL" id="KQ087183">
    <property type="protein sequence ID" value="KLT45094.1"/>
    <property type="molecule type" value="Genomic_DNA"/>
</dbReference>
<sequence length="307" mass="34268">MPEKSMILRRREANRLAAQRFRNRKKGYQDSLEERVRSLEQERDDLIERLETAEAAAMSRDSHTVWPTPSAKHRRSGTGTSAAFFSRKGGSGTFPPPSPDESLRLSGVEAANRRLQDENKWLQEDNARLQEMLDRWVEWGRGQPRSRSYDAPYDPPYDDSRYHHPHPPPPPASNHGPVPPTYAGRTSHSVPPYSHVSPNPQPSPVHSPPSSYSHHHPYGPPPPGRPAMDRQSSSGSHAGSYTPRGTGTGLTLPPLRLASRSPSGQVYTSSSAGRPPSRDLETLPPVAPQRVHPWPASPRQQHHDVRR</sequence>
<keyword evidence="1" id="KW-0175">Coiled coil</keyword>
<feature type="compositionally biased region" description="Polar residues" evidence="2">
    <location>
        <begin position="230"/>
        <end position="239"/>
    </location>
</feature>
<dbReference type="STRING" id="879819.A0A0J1BAY0"/>
<dbReference type="GO" id="GO:0003700">
    <property type="term" value="F:DNA-binding transcription factor activity"/>
    <property type="evidence" value="ECO:0007669"/>
    <property type="project" value="InterPro"/>
</dbReference>
<dbReference type="GeneID" id="28985754"/>
<dbReference type="PROSITE" id="PS00036">
    <property type="entry name" value="BZIP_BASIC"/>
    <property type="match status" value="1"/>
</dbReference>
<dbReference type="SUPFAM" id="SSF57959">
    <property type="entry name" value="Leucine zipper domain"/>
    <property type="match status" value="1"/>
</dbReference>
<feature type="compositionally biased region" description="Basic and acidic residues" evidence="2">
    <location>
        <begin position="111"/>
        <end position="123"/>
    </location>
</feature>
<name>A0A0J1BAY0_9TREE</name>
<dbReference type="OrthoDB" id="2596881at2759"/>
<evidence type="ECO:0000313" key="4">
    <source>
        <dbReference type="EMBL" id="KLT45094.1"/>
    </source>
</evidence>
<feature type="region of interest" description="Disordered" evidence="2">
    <location>
        <begin position="139"/>
        <end position="307"/>
    </location>
</feature>
<keyword evidence="5" id="KW-1185">Reference proteome</keyword>
<accession>A0A0J1BAY0</accession>
<dbReference type="AlphaFoldDB" id="A0A0J1BAY0"/>
<feature type="coiled-coil region" evidence="1">
    <location>
        <begin position="29"/>
        <end position="56"/>
    </location>
</feature>
<dbReference type="Pfam" id="PF00170">
    <property type="entry name" value="bZIP_1"/>
    <property type="match status" value="1"/>
</dbReference>
<feature type="compositionally biased region" description="Pro residues" evidence="2">
    <location>
        <begin position="167"/>
        <end position="180"/>
    </location>
</feature>
<evidence type="ECO:0000259" key="3">
    <source>
        <dbReference type="PROSITE" id="PS50217"/>
    </source>
</evidence>
<organism evidence="4 5">
    <name type="scientific">Cutaneotrichosporon oleaginosum</name>
    <dbReference type="NCBI Taxonomy" id="879819"/>
    <lineage>
        <taxon>Eukaryota</taxon>
        <taxon>Fungi</taxon>
        <taxon>Dikarya</taxon>
        <taxon>Basidiomycota</taxon>
        <taxon>Agaricomycotina</taxon>
        <taxon>Tremellomycetes</taxon>
        <taxon>Trichosporonales</taxon>
        <taxon>Trichosporonaceae</taxon>
        <taxon>Cutaneotrichosporon</taxon>
    </lineage>
</organism>
<dbReference type="CDD" id="cd14691">
    <property type="entry name" value="bZIP_XBP1"/>
    <property type="match status" value="1"/>
</dbReference>
<feature type="compositionally biased region" description="Polar residues" evidence="2">
    <location>
        <begin position="260"/>
        <end position="272"/>
    </location>
</feature>
<dbReference type="SMART" id="SM00338">
    <property type="entry name" value="BRLZ"/>
    <property type="match status" value="1"/>
</dbReference>
<gene>
    <name evidence="4" type="ORF">CC85DRAFT_299962</name>
</gene>
<protein>
    <recommendedName>
        <fullName evidence="3">BZIP domain-containing protein</fullName>
    </recommendedName>
</protein>
<proteinExistence type="predicted"/>
<dbReference type="InterPro" id="IPR046347">
    <property type="entry name" value="bZIP_sf"/>
</dbReference>
<evidence type="ECO:0000256" key="1">
    <source>
        <dbReference type="SAM" id="Coils"/>
    </source>
</evidence>
<feature type="compositionally biased region" description="Low complexity" evidence="2">
    <location>
        <begin position="242"/>
        <end position="257"/>
    </location>
</feature>
<feature type="domain" description="BZIP" evidence="3">
    <location>
        <begin position="9"/>
        <end position="51"/>
    </location>
</feature>